<dbReference type="EMBL" id="CM047737">
    <property type="protein sequence ID" value="KAJ0048525.1"/>
    <property type="molecule type" value="Genomic_DNA"/>
</dbReference>
<evidence type="ECO:0000313" key="2">
    <source>
        <dbReference type="Proteomes" id="UP001163603"/>
    </source>
</evidence>
<name>A0ACC0ZAF7_9ROSI</name>
<proteinExistence type="predicted"/>
<protein>
    <submittedName>
        <fullName evidence="1">Uncharacterized protein</fullName>
    </submittedName>
</protein>
<organism evidence="1 2">
    <name type="scientific">Pistacia integerrima</name>
    <dbReference type="NCBI Taxonomy" id="434235"/>
    <lineage>
        <taxon>Eukaryota</taxon>
        <taxon>Viridiplantae</taxon>
        <taxon>Streptophyta</taxon>
        <taxon>Embryophyta</taxon>
        <taxon>Tracheophyta</taxon>
        <taxon>Spermatophyta</taxon>
        <taxon>Magnoliopsida</taxon>
        <taxon>eudicotyledons</taxon>
        <taxon>Gunneridae</taxon>
        <taxon>Pentapetalae</taxon>
        <taxon>rosids</taxon>
        <taxon>malvids</taxon>
        <taxon>Sapindales</taxon>
        <taxon>Anacardiaceae</taxon>
        <taxon>Pistacia</taxon>
    </lineage>
</organism>
<gene>
    <name evidence="1" type="ORF">Pint_17082</name>
</gene>
<evidence type="ECO:0000313" key="1">
    <source>
        <dbReference type="EMBL" id="KAJ0048525.1"/>
    </source>
</evidence>
<dbReference type="Proteomes" id="UP001163603">
    <property type="component" value="Chromosome 2"/>
</dbReference>
<keyword evidence="2" id="KW-1185">Reference proteome</keyword>
<accession>A0ACC0ZAF7</accession>
<reference evidence="2" key="1">
    <citation type="journal article" date="2023" name="G3 (Bethesda)">
        <title>Genome assembly and association tests identify interacting loci associated with vigor, precocity, and sex in interspecific pistachio rootstocks.</title>
        <authorList>
            <person name="Palmer W."/>
            <person name="Jacygrad E."/>
            <person name="Sagayaradj S."/>
            <person name="Cavanaugh K."/>
            <person name="Han R."/>
            <person name="Bertier L."/>
            <person name="Beede B."/>
            <person name="Kafkas S."/>
            <person name="Golino D."/>
            <person name="Preece J."/>
            <person name="Michelmore R."/>
        </authorList>
    </citation>
    <scope>NUCLEOTIDE SEQUENCE [LARGE SCALE GENOMIC DNA]</scope>
</reference>
<comment type="caution">
    <text evidence="1">The sequence shown here is derived from an EMBL/GenBank/DDBJ whole genome shotgun (WGS) entry which is preliminary data.</text>
</comment>
<sequence>MDFVLPVVMLSADILQRPISPEMVVFYITQDTQKHPLLPELKTGGFKVTGKVSTQCSLVDPINGELTVEASSVPIQSIDLHLLQVESILLGEKIVTETSLIQTTQIADGDVCRKMTLPIYVILPRLLTCPTVFAGWPWRLYHLNLSEQSETICAKQGQSYLFIKLIKTTILNRHKGTMQIHFSCALFWKFVSRIAVCV</sequence>